<organism evidence="2 3">
    <name type="scientific">Candidatus Magasanikbacteria bacterium RIFCSPLOWO2_12_FULL_43_12</name>
    <dbReference type="NCBI Taxonomy" id="1798692"/>
    <lineage>
        <taxon>Bacteria</taxon>
        <taxon>Candidatus Magasanikiibacteriota</taxon>
    </lineage>
</organism>
<evidence type="ECO:0000259" key="1">
    <source>
        <dbReference type="Pfam" id="PF02698"/>
    </source>
</evidence>
<dbReference type="Gene3D" id="3.40.50.620">
    <property type="entry name" value="HUPs"/>
    <property type="match status" value="1"/>
</dbReference>
<dbReference type="GO" id="GO:0000270">
    <property type="term" value="P:peptidoglycan metabolic process"/>
    <property type="evidence" value="ECO:0007669"/>
    <property type="project" value="TreeGrafter"/>
</dbReference>
<evidence type="ECO:0000313" key="3">
    <source>
        <dbReference type="Proteomes" id="UP000178347"/>
    </source>
</evidence>
<comment type="caution">
    <text evidence="2">The sequence shown here is derived from an EMBL/GenBank/DDBJ whole genome shotgun (WGS) entry which is preliminary data.</text>
</comment>
<sequence>MVKFFSTAAILSGAMVRDMSGRWRTTTFDDPGDLYGSVGDRLRVIAGSCLYRENPSLKFILLGGKGQHARTPGAPTLAEVIQEELQELGVPPENIFLEKKSGNTYESLFFLKEFLEDKNLKDILLISNKYHLPRIKAMIKGTPELNLTFSLLRIRLMSAEKILITHEPKIWRKKIAAVYNSAVMKKRLSAEKKGIEDFKNGKYKFIHY</sequence>
<dbReference type="InterPro" id="IPR014729">
    <property type="entry name" value="Rossmann-like_a/b/a_fold"/>
</dbReference>
<accession>A0A1F6MRP5</accession>
<dbReference type="GO" id="GO:0043164">
    <property type="term" value="P:Gram-negative-bacterium-type cell wall biogenesis"/>
    <property type="evidence" value="ECO:0007669"/>
    <property type="project" value="TreeGrafter"/>
</dbReference>
<dbReference type="PANTHER" id="PTHR30336">
    <property type="entry name" value="INNER MEMBRANE PROTEIN, PROBABLE PERMEASE"/>
    <property type="match status" value="1"/>
</dbReference>
<dbReference type="InterPro" id="IPR051599">
    <property type="entry name" value="Cell_Envelope_Assoc"/>
</dbReference>
<reference evidence="2 3" key="1">
    <citation type="journal article" date="2016" name="Nat. Commun.">
        <title>Thousands of microbial genomes shed light on interconnected biogeochemical processes in an aquifer system.</title>
        <authorList>
            <person name="Anantharaman K."/>
            <person name="Brown C.T."/>
            <person name="Hug L.A."/>
            <person name="Sharon I."/>
            <person name="Castelle C.J."/>
            <person name="Probst A.J."/>
            <person name="Thomas B.C."/>
            <person name="Singh A."/>
            <person name="Wilkins M.J."/>
            <person name="Karaoz U."/>
            <person name="Brodie E.L."/>
            <person name="Williams K.H."/>
            <person name="Hubbard S.S."/>
            <person name="Banfield J.F."/>
        </authorList>
    </citation>
    <scope>NUCLEOTIDE SEQUENCE [LARGE SCALE GENOMIC DNA]</scope>
</reference>
<proteinExistence type="predicted"/>
<dbReference type="STRING" id="1798692.A3G00_02610"/>
<feature type="domain" description="DUF218" evidence="1">
    <location>
        <begin position="41"/>
        <end position="142"/>
    </location>
</feature>
<name>A0A1F6MRP5_9BACT</name>
<dbReference type="PANTHER" id="PTHR30336:SF4">
    <property type="entry name" value="ENVELOPE BIOGENESIS FACTOR ELYC"/>
    <property type="match status" value="1"/>
</dbReference>
<protein>
    <recommendedName>
        <fullName evidence="1">DUF218 domain-containing protein</fullName>
    </recommendedName>
</protein>
<dbReference type="Proteomes" id="UP000178347">
    <property type="component" value="Unassembled WGS sequence"/>
</dbReference>
<gene>
    <name evidence="2" type="ORF">A3G00_02610</name>
</gene>
<dbReference type="GO" id="GO:0005886">
    <property type="term" value="C:plasma membrane"/>
    <property type="evidence" value="ECO:0007669"/>
    <property type="project" value="TreeGrafter"/>
</dbReference>
<dbReference type="EMBL" id="MFQN01000019">
    <property type="protein sequence ID" value="OGH74321.1"/>
    <property type="molecule type" value="Genomic_DNA"/>
</dbReference>
<dbReference type="InterPro" id="IPR003848">
    <property type="entry name" value="DUF218"/>
</dbReference>
<dbReference type="AlphaFoldDB" id="A0A1F6MRP5"/>
<dbReference type="CDD" id="cd06259">
    <property type="entry name" value="YdcF-like"/>
    <property type="match status" value="1"/>
</dbReference>
<evidence type="ECO:0000313" key="2">
    <source>
        <dbReference type="EMBL" id="OGH74321.1"/>
    </source>
</evidence>
<dbReference type="Pfam" id="PF02698">
    <property type="entry name" value="DUF218"/>
    <property type="match status" value="1"/>
</dbReference>